<organism evidence="2 3">
    <name type="scientific">Prosthecobacter vanneervenii</name>
    <dbReference type="NCBI Taxonomy" id="48466"/>
    <lineage>
        <taxon>Bacteria</taxon>
        <taxon>Pseudomonadati</taxon>
        <taxon>Verrucomicrobiota</taxon>
        <taxon>Verrucomicrobiia</taxon>
        <taxon>Verrucomicrobiales</taxon>
        <taxon>Verrucomicrobiaceae</taxon>
        <taxon>Prosthecobacter</taxon>
    </lineage>
</organism>
<accession>A0A7W7YFV9</accession>
<proteinExistence type="predicted"/>
<sequence length="315" mass="32916">MAALTAAGGRTGFEAALGAKAGSQTAVKEAAQGYWKNLLRNVPKHALADIPQELPDELFSQLSSALATNPKADIGQVVGDFIQRSPELMGAVALMGGAGGAGGAMKAQQDARSSPGQAQTESARVQQGGDDAGGQQSSSGGEIPQNTTSGDGKPLTQPSTPPLSVADSQKLIDNVSKMPPEAQQHPQVQADLEQARKVVAEDAASKAQPSTPPLSVADSQKLIENVSKMPPEAQRHSQVQADLEQAKKVLQDHVQQLESQKEPLSEAQMKELADAKAALERLRTPLPGQQHISGGRPELPEGAKLFAILRALVHL</sequence>
<name>A0A7W7YFV9_9BACT</name>
<dbReference type="AlphaFoldDB" id="A0A7W7YFV9"/>
<keyword evidence="3" id="KW-1185">Reference proteome</keyword>
<feature type="region of interest" description="Disordered" evidence="1">
    <location>
        <begin position="99"/>
        <end position="165"/>
    </location>
</feature>
<keyword evidence="2" id="KW-0540">Nuclease</keyword>
<dbReference type="EMBL" id="JACHIG010000017">
    <property type="protein sequence ID" value="MBB5035453.1"/>
    <property type="molecule type" value="Genomic_DNA"/>
</dbReference>
<keyword evidence="2" id="KW-0378">Hydrolase</keyword>
<keyword evidence="2" id="KW-0269">Exonuclease</keyword>
<evidence type="ECO:0000313" key="3">
    <source>
        <dbReference type="Proteomes" id="UP000590740"/>
    </source>
</evidence>
<reference evidence="2 3" key="1">
    <citation type="submission" date="2020-08" db="EMBL/GenBank/DDBJ databases">
        <title>Genomic Encyclopedia of Type Strains, Phase IV (KMG-IV): sequencing the most valuable type-strain genomes for metagenomic binning, comparative biology and taxonomic classification.</title>
        <authorList>
            <person name="Goeker M."/>
        </authorList>
    </citation>
    <scope>NUCLEOTIDE SEQUENCE [LARGE SCALE GENOMIC DNA]</scope>
    <source>
        <strain evidence="2 3">DSM 12252</strain>
    </source>
</reference>
<feature type="compositionally biased region" description="Low complexity" evidence="1">
    <location>
        <begin position="126"/>
        <end position="141"/>
    </location>
</feature>
<evidence type="ECO:0000313" key="2">
    <source>
        <dbReference type="EMBL" id="MBB5035453.1"/>
    </source>
</evidence>
<dbReference type="RefSeq" id="WP_184344273.1">
    <property type="nucleotide sequence ID" value="NZ_JACHIG010000017.1"/>
</dbReference>
<gene>
    <name evidence="2" type="ORF">HNQ65_005064</name>
</gene>
<dbReference type="Proteomes" id="UP000590740">
    <property type="component" value="Unassembled WGS sequence"/>
</dbReference>
<comment type="caution">
    <text evidence="2">The sequence shown here is derived from an EMBL/GenBank/DDBJ whole genome shotgun (WGS) entry which is preliminary data.</text>
</comment>
<evidence type="ECO:0000256" key="1">
    <source>
        <dbReference type="SAM" id="MobiDB-lite"/>
    </source>
</evidence>
<dbReference type="GO" id="GO:0004527">
    <property type="term" value="F:exonuclease activity"/>
    <property type="evidence" value="ECO:0007669"/>
    <property type="project" value="UniProtKB-KW"/>
</dbReference>
<feature type="compositionally biased region" description="Polar residues" evidence="1">
    <location>
        <begin position="110"/>
        <end position="125"/>
    </location>
</feature>
<protein>
    <submittedName>
        <fullName evidence="2">Exonuclease VII small subunit</fullName>
    </submittedName>
</protein>